<feature type="transmembrane region" description="Helical" evidence="6">
    <location>
        <begin position="618"/>
        <end position="646"/>
    </location>
</feature>
<comment type="subcellular location">
    <subcellularLocation>
        <location evidence="1">Endomembrane system</location>
        <topology evidence="1">Multi-pass membrane protein</topology>
    </subcellularLocation>
    <subcellularLocation>
        <location evidence="5">Membrane</location>
        <topology evidence="5">Multi-pass membrane protein</topology>
    </subcellularLocation>
</comment>
<dbReference type="PANTHER" id="PTHR42829">
    <property type="entry name" value="NADH-UBIQUINONE OXIDOREDUCTASE CHAIN 5"/>
    <property type="match status" value="1"/>
</dbReference>
<evidence type="ECO:0000256" key="3">
    <source>
        <dbReference type="ARBA" id="ARBA00022989"/>
    </source>
</evidence>
<evidence type="ECO:0000256" key="6">
    <source>
        <dbReference type="SAM" id="Phobius"/>
    </source>
</evidence>
<evidence type="ECO:0000256" key="4">
    <source>
        <dbReference type="ARBA" id="ARBA00023136"/>
    </source>
</evidence>
<dbReference type="InterPro" id="IPR003945">
    <property type="entry name" value="NU5C-like"/>
</dbReference>
<dbReference type="InterPro" id="IPR001516">
    <property type="entry name" value="Proton_antipo_N"/>
</dbReference>
<evidence type="ECO:0000259" key="7">
    <source>
        <dbReference type="Pfam" id="PF00361"/>
    </source>
</evidence>
<feature type="transmembrane region" description="Helical" evidence="6">
    <location>
        <begin position="33"/>
        <end position="58"/>
    </location>
</feature>
<accession>A0A2M8P093</accession>
<evidence type="ECO:0000256" key="1">
    <source>
        <dbReference type="ARBA" id="ARBA00004127"/>
    </source>
</evidence>
<evidence type="ECO:0000259" key="8">
    <source>
        <dbReference type="Pfam" id="PF00662"/>
    </source>
</evidence>
<dbReference type="GO" id="GO:0015990">
    <property type="term" value="P:electron transport coupled proton transport"/>
    <property type="evidence" value="ECO:0007669"/>
    <property type="project" value="TreeGrafter"/>
</dbReference>
<feature type="transmembrane region" description="Helical" evidence="6">
    <location>
        <begin position="577"/>
        <end position="597"/>
    </location>
</feature>
<dbReference type="PANTHER" id="PTHR42829:SF2">
    <property type="entry name" value="NADH-UBIQUINONE OXIDOREDUCTASE CHAIN 5"/>
    <property type="match status" value="1"/>
</dbReference>
<dbReference type="InterPro" id="IPR018393">
    <property type="entry name" value="NADHpl_OxRdtase_5_subgr"/>
</dbReference>
<dbReference type="AlphaFoldDB" id="A0A2M8P093"/>
<keyword evidence="4 6" id="KW-0472">Membrane</keyword>
<dbReference type="NCBIfam" id="TIGR01974">
    <property type="entry name" value="NDH_I_L"/>
    <property type="match status" value="1"/>
</dbReference>
<dbReference type="GO" id="GO:0016020">
    <property type="term" value="C:membrane"/>
    <property type="evidence" value="ECO:0007669"/>
    <property type="project" value="UniProtKB-SubCell"/>
</dbReference>
<feature type="transmembrane region" description="Helical" evidence="6">
    <location>
        <begin position="666"/>
        <end position="686"/>
    </location>
</feature>
<reference evidence="9 10" key="1">
    <citation type="submission" date="2017-11" db="EMBL/GenBank/DDBJ databases">
        <title>Evolution of Phototrophy in the Chloroflexi Phylum Driven by Horizontal Gene Transfer.</title>
        <authorList>
            <person name="Ward L.M."/>
            <person name="Hemp J."/>
            <person name="Shih P.M."/>
            <person name="Mcglynn S.E."/>
            <person name="Fischer W."/>
        </authorList>
    </citation>
    <scope>NUCLEOTIDE SEQUENCE [LARGE SCALE GENOMIC DNA]</scope>
    <source>
        <strain evidence="9">CP2_2F</strain>
    </source>
</reference>
<feature type="transmembrane region" description="Helical" evidence="6">
    <location>
        <begin position="6"/>
        <end position="26"/>
    </location>
</feature>
<feature type="transmembrane region" description="Helical" evidence="6">
    <location>
        <begin position="393"/>
        <end position="414"/>
    </location>
</feature>
<feature type="domain" description="NADH:quinone oxidoreductase/Mrp antiporter transmembrane" evidence="7">
    <location>
        <begin position="143"/>
        <end position="210"/>
    </location>
</feature>
<feature type="transmembrane region" description="Helical" evidence="6">
    <location>
        <begin position="272"/>
        <end position="295"/>
    </location>
</feature>
<feature type="transmembrane region" description="Helical" evidence="6">
    <location>
        <begin position="808"/>
        <end position="828"/>
    </location>
</feature>
<dbReference type="EMBL" id="PGTK01000005">
    <property type="protein sequence ID" value="PJF30964.1"/>
    <property type="molecule type" value="Genomic_DNA"/>
</dbReference>
<dbReference type="Pfam" id="PF00361">
    <property type="entry name" value="Proton_antipo_M"/>
    <property type="match status" value="2"/>
</dbReference>
<feature type="transmembrane region" description="Helical" evidence="6">
    <location>
        <begin position="552"/>
        <end position="571"/>
    </location>
</feature>
<feature type="transmembrane region" description="Helical" evidence="6">
    <location>
        <begin position="187"/>
        <end position="206"/>
    </location>
</feature>
<feature type="transmembrane region" description="Helical" evidence="6">
    <location>
        <begin position="365"/>
        <end position="387"/>
    </location>
</feature>
<sequence length="830" mass="89974">MEVIASFVPLVVILPFAGALINLFLGRYLSEKLIGAVATTAAGLAFAVAAVMTVGITAHGYEAVVVNPPILDSWIYIPAAAIDIPWQMRVDTLSLTMMLVVTGVGTLIHLYAIGYMHGDPRFARFFVYLNLFLGFMLVLVTGNNFLMMFVGWEGVGLCSFLLIGFWFDKKHGEGWKNSNAARKAFIVNRVGDFGLLMAIFLIFWTYGTLDYYKPNEVLHIGGEKTAVDVLVREGGDGISHGQKGVFAQTEEWLAKGGHVVSFGVFELPFETVVTLITIFMLIGVTGKSAQIPLFIWLPDAMAGPTPVSALIHAATMVTAGVYLITRTSVLYHAAPLSAALVTIIGAATALMAGFIALGQWDIKKVLAYSTVSQLGFMVAAVGIGGYAAGMFHLITHAFFKALLFLGSGSVIHAMEHGHHHAHAHHKAEHGDEAHGHDDHAHEEAFDPQDMRNMGGLARRMPITFVTYLIGTLALAGIFPLAGFWSKDEVLGKAFNAGFNDGKLEGLLALGLLLAAAGFTAFYMWRQIKLVFLGAPRTEAAAAATESSPSMTIPLLALAALTIFGGLLNIPLGVNSVLVLGVLFITAGFWLLWALPSVRLFFIGRAEPVTSLPSVKPTFAVIVLGSAAAFILSGAAIIAVPSLGASYPLETLVLWLEHSVPYTKGLTFNPFLAILALGIGIGGILVAQRVYSPVPLAEGNQDVLEVRPDTRPAFQLANAKLYWDETYGRLIEQPYNRAADWLANKLDWEFWHDRFHHTVFRDFYKRAADFIATPVDRGAIDQGFLRIAQAVAQAAARLRTVQTGYVRTYVFTMLFGVVLVMLILLLPLLRQ</sequence>
<keyword evidence="2 5" id="KW-0812">Transmembrane</keyword>
<feature type="transmembrane region" description="Helical" evidence="6">
    <location>
        <begin position="307"/>
        <end position="324"/>
    </location>
</feature>
<dbReference type="PRINTS" id="PR01434">
    <property type="entry name" value="NADHDHGNASE5"/>
</dbReference>
<feature type="transmembrane region" description="Helical" evidence="6">
    <location>
        <begin position="149"/>
        <end position="167"/>
    </location>
</feature>
<dbReference type="Gene3D" id="1.20.5.2700">
    <property type="match status" value="1"/>
</dbReference>
<feature type="domain" description="NADH:quinone oxidoreductase/Mrp antiporter transmembrane" evidence="7">
    <location>
        <begin position="272"/>
        <end position="497"/>
    </location>
</feature>
<evidence type="ECO:0008006" key="11">
    <source>
        <dbReference type="Google" id="ProtNLM"/>
    </source>
</evidence>
<protein>
    <recommendedName>
        <fullName evidence="11">NADH-quinone oxidoreductase subunit L</fullName>
    </recommendedName>
</protein>
<feature type="transmembrane region" description="Helical" evidence="6">
    <location>
        <begin position="336"/>
        <end position="358"/>
    </location>
</feature>
<comment type="caution">
    <text evidence="9">The sequence shown here is derived from an EMBL/GenBank/DDBJ whole genome shotgun (WGS) entry which is preliminary data.</text>
</comment>
<evidence type="ECO:0000256" key="2">
    <source>
        <dbReference type="ARBA" id="ARBA00022692"/>
    </source>
</evidence>
<organism evidence="9 10">
    <name type="scientific">Candidatus Thermofonsia Clade 1 bacterium</name>
    <dbReference type="NCBI Taxonomy" id="2364210"/>
    <lineage>
        <taxon>Bacteria</taxon>
        <taxon>Bacillati</taxon>
        <taxon>Chloroflexota</taxon>
        <taxon>Candidatus Thermofontia</taxon>
        <taxon>Candidatus Thermofonsia Clade 1</taxon>
    </lineage>
</organism>
<proteinExistence type="predicted"/>
<dbReference type="GO" id="GO:0003954">
    <property type="term" value="F:NADH dehydrogenase activity"/>
    <property type="evidence" value="ECO:0007669"/>
    <property type="project" value="TreeGrafter"/>
</dbReference>
<keyword evidence="3 6" id="KW-1133">Transmembrane helix</keyword>
<dbReference type="InterPro" id="IPR001750">
    <property type="entry name" value="ND/Mrp_TM"/>
</dbReference>
<feature type="transmembrane region" description="Helical" evidence="6">
    <location>
        <begin position="460"/>
        <end position="485"/>
    </location>
</feature>
<feature type="transmembrane region" description="Helical" evidence="6">
    <location>
        <begin position="93"/>
        <end position="113"/>
    </location>
</feature>
<dbReference type="GO" id="GO:0042773">
    <property type="term" value="P:ATP synthesis coupled electron transport"/>
    <property type="evidence" value="ECO:0007669"/>
    <property type="project" value="InterPro"/>
</dbReference>
<gene>
    <name evidence="9" type="ORF">CUN51_05645</name>
</gene>
<feature type="domain" description="NADH-Ubiquinone oxidoreductase (complex I) chain 5 N-terminal" evidence="8">
    <location>
        <begin position="77"/>
        <end position="126"/>
    </location>
</feature>
<dbReference type="GO" id="GO:0012505">
    <property type="term" value="C:endomembrane system"/>
    <property type="evidence" value="ECO:0007669"/>
    <property type="project" value="UniProtKB-SubCell"/>
</dbReference>
<dbReference type="Proteomes" id="UP000228921">
    <property type="component" value="Unassembled WGS sequence"/>
</dbReference>
<dbReference type="Pfam" id="PF00662">
    <property type="entry name" value="Proton_antipo_N"/>
    <property type="match status" value="1"/>
</dbReference>
<feature type="transmembrane region" description="Helical" evidence="6">
    <location>
        <begin position="505"/>
        <end position="524"/>
    </location>
</feature>
<evidence type="ECO:0000256" key="5">
    <source>
        <dbReference type="RuleBase" id="RU000320"/>
    </source>
</evidence>
<evidence type="ECO:0000313" key="10">
    <source>
        <dbReference type="Proteomes" id="UP000228921"/>
    </source>
</evidence>
<feature type="transmembrane region" description="Helical" evidence="6">
    <location>
        <begin position="125"/>
        <end position="143"/>
    </location>
</feature>
<evidence type="ECO:0000313" key="9">
    <source>
        <dbReference type="EMBL" id="PJF30964.1"/>
    </source>
</evidence>
<dbReference type="GO" id="GO:0008137">
    <property type="term" value="F:NADH dehydrogenase (ubiquinone) activity"/>
    <property type="evidence" value="ECO:0007669"/>
    <property type="project" value="InterPro"/>
</dbReference>
<name>A0A2M8P093_9CHLR</name>